<evidence type="ECO:0000256" key="7">
    <source>
        <dbReference type="HAMAP-Rule" id="MF_00060"/>
    </source>
</evidence>
<organism evidence="9 10">
    <name type="scientific">Pendulispora rubella</name>
    <dbReference type="NCBI Taxonomy" id="2741070"/>
    <lineage>
        <taxon>Bacteria</taxon>
        <taxon>Pseudomonadati</taxon>
        <taxon>Myxococcota</taxon>
        <taxon>Myxococcia</taxon>
        <taxon>Myxococcales</taxon>
        <taxon>Sorangiineae</taxon>
        <taxon>Pendulisporaceae</taxon>
        <taxon>Pendulispora</taxon>
    </lineage>
</organism>
<keyword evidence="4 7" id="KW-0479">Metal-binding</keyword>
<proteinExistence type="inferred from homology"/>
<evidence type="ECO:0000256" key="1">
    <source>
        <dbReference type="ARBA" id="ARBA00000815"/>
    </source>
</evidence>
<dbReference type="Proteomes" id="UP001374803">
    <property type="component" value="Chromosome"/>
</dbReference>
<dbReference type="PANTHER" id="PTHR30457:SF12">
    <property type="entry name" value="5'_3'-NUCLEOTIDASE SURE"/>
    <property type="match status" value="1"/>
</dbReference>
<dbReference type="NCBIfam" id="TIGR00087">
    <property type="entry name" value="surE"/>
    <property type="match status" value="1"/>
</dbReference>
<feature type="binding site" evidence="7">
    <location>
        <position position="5"/>
    </location>
    <ligand>
        <name>a divalent metal cation</name>
        <dbReference type="ChEBI" id="CHEBI:60240"/>
    </ligand>
</feature>
<dbReference type="GO" id="GO:0008253">
    <property type="term" value="F:5'-nucleotidase activity"/>
    <property type="evidence" value="ECO:0007669"/>
    <property type="project" value="UniProtKB-EC"/>
</dbReference>
<accession>A0ABZ2L350</accession>
<feature type="binding site" evidence="7">
    <location>
        <position position="35"/>
    </location>
    <ligand>
        <name>a divalent metal cation</name>
        <dbReference type="ChEBI" id="CHEBI:60240"/>
    </ligand>
</feature>
<dbReference type="InterPro" id="IPR030048">
    <property type="entry name" value="SurE"/>
</dbReference>
<evidence type="ECO:0000256" key="6">
    <source>
        <dbReference type="ARBA" id="ARBA00022801"/>
    </source>
</evidence>
<dbReference type="Pfam" id="PF01975">
    <property type="entry name" value="SurE"/>
    <property type="match status" value="1"/>
</dbReference>
<evidence type="ECO:0000313" key="9">
    <source>
        <dbReference type="EMBL" id="WXB05177.1"/>
    </source>
</evidence>
<evidence type="ECO:0000256" key="3">
    <source>
        <dbReference type="ARBA" id="ARBA00022490"/>
    </source>
</evidence>
<keyword evidence="3 7" id="KW-0963">Cytoplasm</keyword>
<feature type="binding site" evidence="7">
    <location>
        <position position="4"/>
    </location>
    <ligand>
        <name>a divalent metal cation</name>
        <dbReference type="ChEBI" id="CHEBI:60240"/>
    </ligand>
</feature>
<dbReference type="HAMAP" id="MF_00060">
    <property type="entry name" value="SurE"/>
    <property type="match status" value="1"/>
</dbReference>
<comment type="function">
    <text evidence="7">Nucleotidase that shows phosphatase activity on nucleoside 5'-monophosphates.</text>
</comment>
<evidence type="ECO:0000313" key="10">
    <source>
        <dbReference type="Proteomes" id="UP001374803"/>
    </source>
</evidence>
<sequence>MTNDDGIYSPGLVALAEAASEFGQVRIVAPDVEQSSMAHAVTSSRPLSQRLAKVGQFDAFRVNGTPADCVALGSHIWGKVDLVLSGVNIGLNVGNSMWHSGTLAAAKQASLLGMRGVALSASETEDDYAILRPHIARVIAQLLELPKLCLVNVNFPPHPRGVQFTRQSVRHYDGHIVPAQDPHGRDIFWFAVKPIESPEPGTDRWAIEHDWISITPLRLDLTDQTALEELLQHR</sequence>
<dbReference type="InterPro" id="IPR002828">
    <property type="entry name" value="SurE-like_Pase/nucleotidase"/>
</dbReference>
<keyword evidence="10" id="KW-1185">Reference proteome</keyword>
<gene>
    <name evidence="7 9" type="primary">surE</name>
    <name evidence="9" type="ORF">LVJ94_50815</name>
</gene>
<feature type="domain" description="Survival protein SurE-like phosphatase/nucleotidase" evidence="8">
    <location>
        <begin position="1"/>
        <end position="173"/>
    </location>
</feature>
<comment type="cofactor">
    <cofactor evidence="7">
        <name>a divalent metal cation</name>
        <dbReference type="ChEBI" id="CHEBI:60240"/>
    </cofactor>
    <text evidence="7">Binds 1 divalent metal cation per subunit.</text>
</comment>
<comment type="catalytic activity">
    <reaction evidence="1 7">
        <text>a ribonucleoside 5'-phosphate + H2O = a ribonucleoside + phosphate</text>
        <dbReference type="Rhea" id="RHEA:12484"/>
        <dbReference type="ChEBI" id="CHEBI:15377"/>
        <dbReference type="ChEBI" id="CHEBI:18254"/>
        <dbReference type="ChEBI" id="CHEBI:43474"/>
        <dbReference type="ChEBI" id="CHEBI:58043"/>
        <dbReference type="EC" id="3.1.3.5"/>
    </reaction>
</comment>
<dbReference type="GO" id="GO:0008254">
    <property type="term" value="F:3'-nucleotidase activity"/>
    <property type="evidence" value="ECO:0007669"/>
    <property type="project" value="UniProtKB-EC"/>
</dbReference>
<evidence type="ECO:0000256" key="5">
    <source>
        <dbReference type="ARBA" id="ARBA00022741"/>
    </source>
</evidence>
<dbReference type="RefSeq" id="WP_394834819.1">
    <property type="nucleotide sequence ID" value="NZ_CP089929.1"/>
</dbReference>
<evidence type="ECO:0000256" key="4">
    <source>
        <dbReference type="ARBA" id="ARBA00022723"/>
    </source>
</evidence>
<reference evidence="9" key="1">
    <citation type="submission" date="2021-12" db="EMBL/GenBank/DDBJ databases">
        <title>Discovery of the Pendulisporaceae a myxobacterial family with distinct sporulation behavior and unique specialized metabolism.</title>
        <authorList>
            <person name="Garcia R."/>
            <person name="Popoff A."/>
            <person name="Bader C.D."/>
            <person name="Loehr J."/>
            <person name="Walesch S."/>
            <person name="Walt C."/>
            <person name="Boldt J."/>
            <person name="Bunk B."/>
            <person name="Haeckl F.J.F.P.J."/>
            <person name="Gunesch A.P."/>
            <person name="Birkelbach J."/>
            <person name="Nuebel U."/>
            <person name="Pietschmann T."/>
            <person name="Bach T."/>
            <person name="Mueller R."/>
        </authorList>
    </citation>
    <scope>NUCLEOTIDE SEQUENCE</scope>
    <source>
        <strain evidence="9">MSr11367</strain>
    </source>
</reference>
<dbReference type="EMBL" id="CP089983">
    <property type="protein sequence ID" value="WXB05177.1"/>
    <property type="molecule type" value="Genomic_DNA"/>
</dbReference>
<dbReference type="EC" id="3.1.3.5" evidence="7"/>
<keyword evidence="6 7" id="KW-0378">Hydrolase</keyword>
<dbReference type="Gene3D" id="3.40.1210.10">
    <property type="entry name" value="Survival protein SurE-like phosphatase/nucleotidase"/>
    <property type="match status" value="1"/>
</dbReference>
<dbReference type="InterPro" id="IPR036523">
    <property type="entry name" value="SurE-like_sf"/>
</dbReference>
<name>A0ABZ2L350_9BACT</name>
<comment type="similarity">
    <text evidence="2 7">Belongs to the SurE nucleotidase family.</text>
</comment>
<dbReference type="PANTHER" id="PTHR30457">
    <property type="entry name" value="5'-NUCLEOTIDASE SURE"/>
    <property type="match status" value="1"/>
</dbReference>
<keyword evidence="5 7" id="KW-0547">Nucleotide-binding</keyword>
<dbReference type="SUPFAM" id="SSF64167">
    <property type="entry name" value="SurE-like"/>
    <property type="match status" value="1"/>
</dbReference>
<protein>
    <recommendedName>
        <fullName evidence="7">5'-nucleotidase SurE</fullName>
        <ecNumber evidence="7">3.1.3.5</ecNumber>
    </recommendedName>
    <alternativeName>
        <fullName evidence="7">Nucleoside 5'-monophosphate phosphohydrolase</fullName>
    </alternativeName>
</protein>
<evidence type="ECO:0000256" key="2">
    <source>
        <dbReference type="ARBA" id="ARBA00011062"/>
    </source>
</evidence>
<evidence type="ECO:0000259" key="8">
    <source>
        <dbReference type="Pfam" id="PF01975"/>
    </source>
</evidence>
<comment type="subcellular location">
    <subcellularLocation>
        <location evidence="7">Cytoplasm</location>
    </subcellularLocation>
</comment>
<feature type="binding site" evidence="7">
    <location>
        <position position="88"/>
    </location>
    <ligand>
        <name>a divalent metal cation</name>
        <dbReference type="ChEBI" id="CHEBI:60240"/>
    </ligand>
</feature>